<protein>
    <submittedName>
        <fullName evidence="10">Predicted arabinose efflux permease, MFS family</fullName>
    </submittedName>
</protein>
<evidence type="ECO:0000256" key="6">
    <source>
        <dbReference type="ARBA" id="ARBA00023136"/>
    </source>
</evidence>
<dbReference type="Pfam" id="PF07690">
    <property type="entry name" value="MFS_1"/>
    <property type="match status" value="1"/>
</dbReference>
<feature type="transmembrane region" description="Helical" evidence="8">
    <location>
        <begin position="302"/>
        <end position="322"/>
    </location>
</feature>
<evidence type="ECO:0000256" key="8">
    <source>
        <dbReference type="SAM" id="Phobius"/>
    </source>
</evidence>
<keyword evidence="5 8" id="KW-1133">Transmembrane helix</keyword>
<evidence type="ECO:0000256" key="4">
    <source>
        <dbReference type="ARBA" id="ARBA00022692"/>
    </source>
</evidence>
<dbReference type="InterPro" id="IPR036259">
    <property type="entry name" value="MFS_trans_sf"/>
</dbReference>
<dbReference type="GO" id="GO:0022857">
    <property type="term" value="F:transmembrane transporter activity"/>
    <property type="evidence" value="ECO:0007669"/>
    <property type="project" value="InterPro"/>
</dbReference>
<comment type="subcellular location">
    <subcellularLocation>
        <location evidence="1">Cell membrane</location>
        <topology evidence="1">Multi-pass membrane protein</topology>
    </subcellularLocation>
</comment>
<evidence type="ECO:0000313" key="11">
    <source>
        <dbReference type="Proteomes" id="UP000183561"/>
    </source>
</evidence>
<feature type="region of interest" description="Disordered" evidence="7">
    <location>
        <begin position="1"/>
        <end position="28"/>
    </location>
</feature>
<keyword evidence="4 8" id="KW-0812">Transmembrane</keyword>
<dbReference type="PANTHER" id="PTHR23517:SF13">
    <property type="entry name" value="MAJOR FACILITATOR SUPERFAMILY MFS_1"/>
    <property type="match status" value="1"/>
</dbReference>
<evidence type="ECO:0000259" key="9">
    <source>
        <dbReference type="PROSITE" id="PS50850"/>
    </source>
</evidence>
<keyword evidence="2" id="KW-0813">Transport</keyword>
<proteinExistence type="predicted"/>
<feature type="transmembrane region" description="Helical" evidence="8">
    <location>
        <begin position="195"/>
        <end position="219"/>
    </location>
</feature>
<sequence>MYLDSFTYSDSPRRRPHTSTSTARAGTLPTATARTTSRHFHGLNYLLVVLLLGSNMPTALYSLYRHEFGFTPLVQTLIFAVYVAGLLPSLLFFGPLSDALGRRFVLLAAIFFSVLGAVLLAFADSTVWLFLGRISQGIAVGACSAAGSAALIEHEPARNLRRAGLAATLTTALGAALGPLFGGAVAQYLPHALVLPYVLFTLALLPALILVLLLPAPTGGQSRPTQLFQVPHVPAPLRRVFWLSSLGVALAWGAVGLFQSVVPTWIIDLLDVSNLVVAGGAAALVMVCSVSAQLVANRLGTVLCRTLGIGAVGVGMVGLLVVDFAPSLALLCAVTVVVGVGHGLSFAGAMRAVGAAAAEHAPDAQGGTLAAFFTVGYVGLAVPSICAGIAITVQGMHVAVLELAIIGAVLCGVVAVLGVRTKGGDRAEAASTVA</sequence>
<feature type="transmembrane region" description="Helical" evidence="8">
    <location>
        <begin position="134"/>
        <end position="152"/>
    </location>
</feature>
<accession>A0A1H4VK00</accession>
<dbReference type="RefSeq" id="WP_083395683.1">
    <property type="nucleotide sequence ID" value="NZ_CP070609.1"/>
</dbReference>
<evidence type="ECO:0000256" key="3">
    <source>
        <dbReference type="ARBA" id="ARBA00022475"/>
    </source>
</evidence>
<evidence type="ECO:0000256" key="7">
    <source>
        <dbReference type="SAM" id="MobiDB-lite"/>
    </source>
</evidence>
<dbReference type="InterPro" id="IPR020846">
    <property type="entry name" value="MFS_dom"/>
</dbReference>
<keyword evidence="6 8" id="KW-0472">Membrane</keyword>
<dbReference type="EMBL" id="FNSV01000005">
    <property type="protein sequence ID" value="SEC81180.1"/>
    <property type="molecule type" value="Genomic_DNA"/>
</dbReference>
<feature type="transmembrane region" description="Helical" evidence="8">
    <location>
        <begin position="240"/>
        <end position="262"/>
    </location>
</feature>
<dbReference type="InterPro" id="IPR050171">
    <property type="entry name" value="MFS_Transporters"/>
</dbReference>
<feature type="transmembrane region" description="Helical" evidence="8">
    <location>
        <begin position="399"/>
        <end position="419"/>
    </location>
</feature>
<dbReference type="GO" id="GO:0005886">
    <property type="term" value="C:plasma membrane"/>
    <property type="evidence" value="ECO:0007669"/>
    <property type="project" value="UniProtKB-SubCell"/>
</dbReference>
<name>A0A1H4VK00_9NOCA</name>
<feature type="domain" description="Major facilitator superfamily (MFS) profile" evidence="9">
    <location>
        <begin position="30"/>
        <end position="422"/>
    </location>
</feature>
<dbReference type="PANTHER" id="PTHR23517">
    <property type="entry name" value="RESISTANCE PROTEIN MDTM, PUTATIVE-RELATED-RELATED"/>
    <property type="match status" value="1"/>
</dbReference>
<keyword evidence="3" id="KW-1003">Cell membrane</keyword>
<reference evidence="11" key="1">
    <citation type="submission" date="2016-10" db="EMBL/GenBank/DDBJ databases">
        <authorList>
            <person name="Varghese N."/>
            <person name="Submissions S."/>
        </authorList>
    </citation>
    <scope>NUCLEOTIDE SEQUENCE [LARGE SCALE GENOMIC DNA]</scope>
    <source>
        <strain evidence="11">DSM 44498</strain>
    </source>
</reference>
<feature type="compositionally biased region" description="Polar residues" evidence="7">
    <location>
        <begin position="18"/>
        <end position="28"/>
    </location>
</feature>
<feature type="transmembrane region" description="Helical" evidence="8">
    <location>
        <begin position="328"/>
        <end position="349"/>
    </location>
</feature>
<keyword evidence="11" id="KW-1185">Reference proteome</keyword>
<dbReference type="InterPro" id="IPR011701">
    <property type="entry name" value="MFS"/>
</dbReference>
<feature type="compositionally biased region" description="Polar residues" evidence="7">
    <location>
        <begin position="1"/>
        <end position="10"/>
    </location>
</feature>
<evidence type="ECO:0000256" key="2">
    <source>
        <dbReference type="ARBA" id="ARBA00022448"/>
    </source>
</evidence>
<dbReference type="PROSITE" id="PS50850">
    <property type="entry name" value="MFS"/>
    <property type="match status" value="1"/>
</dbReference>
<evidence type="ECO:0000313" key="10">
    <source>
        <dbReference type="EMBL" id="SEC81180.1"/>
    </source>
</evidence>
<evidence type="ECO:0000256" key="5">
    <source>
        <dbReference type="ARBA" id="ARBA00022989"/>
    </source>
</evidence>
<dbReference type="AlphaFoldDB" id="A0A1H4VK00"/>
<feature type="transmembrane region" description="Helical" evidence="8">
    <location>
        <begin position="43"/>
        <end position="64"/>
    </location>
</feature>
<organism evidence="10 11">
    <name type="scientific">Rhodococcus koreensis</name>
    <dbReference type="NCBI Taxonomy" id="99653"/>
    <lineage>
        <taxon>Bacteria</taxon>
        <taxon>Bacillati</taxon>
        <taxon>Actinomycetota</taxon>
        <taxon>Actinomycetes</taxon>
        <taxon>Mycobacteriales</taxon>
        <taxon>Nocardiaceae</taxon>
        <taxon>Rhodococcus</taxon>
    </lineage>
</organism>
<feature type="transmembrane region" description="Helical" evidence="8">
    <location>
        <begin position="369"/>
        <end position="393"/>
    </location>
</feature>
<feature type="transmembrane region" description="Helical" evidence="8">
    <location>
        <begin position="274"/>
        <end position="295"/>
    </location>
</feature>
<feature type="transmembrane region" description="Helical" evidence="8">
    <location>
        <begin position="70"/>
        <end position="92"/>
    </location>
</feature>
<feature type="transmembrane region" description="Helical" evidence="8">
    <location>
        <begin position="104"/>
        <end position="122"/>
    </location>
</feature>
<dbReference type="Proteomes" id="UP000183561">
    <property type="component" value="Unassembled WGS sequence"/>
</dbReference>
<evidence type="ECO:0000256" key="1">
    <source>
        <dbReference type="ARBA" id="ARBA00004651"/>
    </source>
</evidence>
<dbReference type="SUPFAM" id="SSF103473">
    <property type="entry name" value="MFS general substrate transporter"/>
    <property type="match status" value="1"/>
</dbReference>
<gene>
    <name evidence="10" type="ORF">SAMN04490239_5555</name>
</gene>
<dbReference type="Gene3D" id="1.20.1250.20">
    <property type="entry name" value="MFS general substrate transporter like domains"/>
    <property type="match status" value="2"/>
</dbReference>
<dbReference type="OrthoDB" id="3177957at2"/>
<feature type="transmembrane region" description="Helical" evidence="8">
    <location>
        <begin position="164"/>
        <end position="189"/>
    </location>
</feature>